<evidence type="ECO:0000256" key="2">
    <source>
        <dbReference type="ARBA" id="ARBA00007441"/>
    </source>
</evidence>
<sequence length="429" mass="48016">MLSNIIAKNFKSAAQFNKVACSTFSTWSTLEAAPPDPILGLNEVFKKDPNPKKVLLGMGVYRDNENKPYILNCIRKAEQIIIDRKMDHEYAGIQGIDSFIANALKLAYGADSQLLKDGRVAGAQSISGTGSIRLGFDFLSQFYPNKQAEVLVPNPTWPVHRTIPGKVGMKAVQYRYYDPKTRGLDFQGLQEDLDKAKNDSIVLFHVCAHNPTGVDPTPAQWKDILEVVKRKNHFVCFDSAYQGFASGDLQKDAYSLNLFTSEYDRIMLFQSFAKNFGIYGQRAGCLSLVTGSKKETEVVMSRVKELARAFYSNPPIHGARLVDIVLSDPALTNEWHSELKVMSGRMATMRTGLVENLKARGSQHSWRHITDQIGMFAYTGLTKEMVDELRAKYSIYMSGEGRISICGLNTHNLEYISDAFHAVTKDKQI</sequence>
<dbReference type="SUPFAM" id="SSF53383">
    <property type="entry name" value="PLP-dependent transferases"/>
    <property type="match status" value="1"/>
</dbReference>
<evidence type="ECO:0000256" key="8">
    <source>
        <dbReference type="RuleBase" id="RU000480"/>
    </source>
</evidence>
<comment type="miscellaneous">
    <text evidence="8">In eukaryotes there are cytoplasmic, mitochondrial and chloroplastic isozymes.</text>
</comment>
<dbReference type="InterPro" id="IPR004838">
    <property type="entry name" value="NHTrfase_class1_PyrdxlP-BS"/>
</dbReference>
<dbReference type="PRINTS" id="PR00799">
    <property type="entry name" value="TRANSAMINASE"/>
</dbReference>
<dbReference type="FunCoup" id="A0A078A8V1">
    <property type="interactions" value="281"/>
</dbReference>
<dbReference type="PANTHER" id="PTHR11879">
    <property type="entry name" value="ASPARTATE AMINOTRANSFERASE"/>
    <property type="match status" value="1"/>
</dbReference>
<dbReference type="PANTHER" id="PTHR11879:SF22">
    <property type="entry name" value="ASPARTATE AMINOTRANSFERASE, MITOCHONDRIAL"/>
    <property type="match status" value="1"/>
</dbReference>
<dbReference type="Proteomes" id="UP000039865">
    <property type="component" value="Unassembled WGS sequence"/>
</dbReference>
<comment type="cofactor">
    <cofactor evidence="1">
        <name>pyridoxal 5'-phosphate</name>
        <dbReference type="ChEBI" id="CHEBI:597326"/>
    </cofactor>
</comment>
<evidence type="ECO:0000313" key="10">
    <source>
        <dbReference type="EMBL" id="CDW78700.1"/>
    </source>
</evidence>
<keyword evidence="11" id="KW-1185">Reference proteome</keyword>
<name>A0A078A8V1_STYLE</name>
<comment type="subunit">
    <text evidence="3 8">Homodimer.</text>
</comment>
<dbReference type="NCBIfam" id="NF006719">
    <property type="entry name" value="PRK09257.1"/>
    <property type="match status" value="1"/>
</dbReference>
<evidence type="ECO:0000256" key="5">
    <source>
        <dbReference type="ARBA" id="ARBA00022679"/>
    </source>
</evidence>
<dbReference type="GO" id="GO:0006520">
    <property type="term" value="P:amino acid metabolic process"/>
    <property type="evidence" value="ECO:0007669"/>
    <property type="project" value="InterPro"/>
</dbReference>
<dbReference type="OMA" id="PTWPIHE"/>
<dbReference type="FunFam" id="3.40.640.10:FF:000066">
    <property type="entry name" value="Aspartate aminotransferase"/>
    <property type="match status" value="1"/>
</dbReference>
<reference evidence="10 11" key="1">
    <citation type="submission" date="2014-06" db="EMBL/GenBank/DDBJ databases">
        <authorList>
            <person name="Swart Estienne"/>
        </authorList>
    </citation>
    <scope>NUCLEOTIDE SEQUENCE [LARGE SCALE GENOMIC DNA]</scope>
    <source>
        <strain evidence="10 11">130c</strain>
    </source>
</reference>
<dbReference type="EMBL" id="CCKQ01007342">
    <property type="protein sequence ID" value="CDW78700.1"/>
    <property type="molecule type" value="Genomic_DNA"/>
</dbReference>
<evidence type="ECO:0000256" key="1">
    <source>
        <dbReference type="ARBA" id="ARBA00001933"/>
    </source>
</evidence>
<accession>A0A078A8V1</accession>
<evidence type="ECO:0000313" key="11">
    <source>
        <dbReference type="Proteomes" id="UP000039865"/>
    </source>
</evidence>
<dbReference type="OrthoDB" id="6752799at2759"/>
<dbReference type="InterPro" id="IPR004839">
    <property type="entry name" value="Aminotransferase_I/II_large"/>
</dbReference>
<dbReference type="AlphaFoldDB" id="A0A078A8V1"/>
<evidence type="ECO:0000256" key="6">
    <source>
        <dbReference type="ARBA" id="ARBA00022898"/>
    </source>
</evidence>
<evidence type="ECO:0000256" key="7">
    <source>
        <dbReference type="ARBA" id="ARBA00049185"/>
    </source>
</evidence>
<evidence type="ECO:0000259" key="9">
    <source>
        <dbReference type="Pfam" id="PF00155"/>
    </source>
</evidence>
<gene>
    <name evidence="10" type="primary">Contig14801.g15767</name>
    <name evidence="10" type="ORF">STYLEM_7682</name>
</gene>
<keyword evidence="6" id="KW-0663">Pyridoxal phosphate</keyword>
<dbReference type="CDD" id="cd00609">
    <property type="entry name" value="AAT_like"/>
    <property type="match status" value="1"/>
</dbReference>
<dbReference type="GO" id="GO:0004069">
    <property type="term" value="F:L-aspartate:2-oxoglutarate aminotransferase activity"/>
    <property type="evidence" value="ECO:0007669"/>
    <property type="project" value="UniProtKB-EC"/>
</dbReference>
<dbReference type="Gene3D" id="3.90.1150.10">
    <property type="entry name" value="Aspartate Aminotransferase, domain 1"/>
    <property type="match status" value="1"/>
</dbReference>
<dbReference type="Gene3D" id="3.40.640.10">
    <property type="entry name" value="Type I PLP-dependent aspartate aminotransferase-like (Major domain)"/>
    <property type="match status" value="1"/>
</dbReference>
<dbReference type="FunFam" id="3.90.1150.10:FF:000001">
    <property type="entry name" value="Aspartate aminotransferase"/>
    <property type="match status" value="1"/>
</dbReference>
<dbReference type="GO" id="GO:0030170">
    <property type="term" value="F:pyridoxal phosphate binding"/>
    <property type="evidence" value="ECO:0007669"/>
    <property type="project" value="InterPro"/>
</dbReference>
<keyword evidence="5 8" id="KW-0808">Transferase</keyword>
<comment type="catalytic activity">
    <reaction evidence="7 8">
        <text>L-aspartate + 2-oxoglutarate = oxaloacetate + L-glutamate</text>
        <dbReference type="Rhea" id="RHEA:21824"/>
        <dbReference type="ChEBI" id="CHEBI:16452"/>
        <dbReference type="ChEBI" id="CHEBI:16810"/>
        <dbReference type="ChEBI" id="CHEBI:29985"/>
        <dbReference type="ChEBI" id="CHEBI:29991"/>
        <dbReference type="EC" id="2.6.1.1"/>
    </reaction>
</comment>
<proteinExistence type="inferred from homology"/>
<evidence type="ECO:0000256" key="4">
    <source>
        <dbReference type="ARBA" id="ARBA00022576"/>
    </source>
</evidence>
<dbReference type="InterPro" id="IPR015422">
    <property type="entry name" value="PyrdxlP-dep_Trfase_small"/>
</dbReference>
<dbReference type="PROSITE" id="PS00105">
    <property type="entry name" value="AA_TRANSFER_CLASS_1"/>
    <property type="match status" value="1"/>
</dbReference>
<dbReference type="InterPro" id="IPR000796">
    <property type="entry name" value="Asp_trans"/>
</dbReference>
<feature type="domain" description="Aminotransferase class I/classII large" evidence="9">
    <location>
        <begin position="52"/>
        <end position="419"/>
    </location>
</feature>
<dbReference type="Pfam" id="PF00155">
    <property type="entry name" value="Aminotran_1_2"/>
    <property type="match status" value="1"/>
</dbReference>
<protein>
    <recommendedName>
        <fullName evidence="8">Aspartate aminotransferase</fullName>
        <ecNumber evidence="8">2.6.1.1</ecNumber>
    </recommendedName>
</protein>
<dbReference type="GO" id="GO:0005739">
    <property type="term" value="C:mitochondrion"/>
    <property type="evidence" value="ECO:0007669"/>
    <property type="project" value="TreeGrafter"/>
</dbReference>
<dbReference type="InParanoid" id="A0A078A8V1"/>
<dbReference type="InterPro" id="IPR015421">
    <property type="entry name" value="PyrdxlP-dep_Trfase_major"/>
</dbReference>
<dbReference type="EC" id="2.6.1.1" evidence="8"/>
<organism evidence="10 11">
    <name type="scientific">Stylonychia lemnae</name>
    <name type="common">Ciliate</name>
    <dbReference type="NCBI Taxonomy" id="5949"/>
    <lineage>
        <taxon>Eukaryota</taxon>
        <taxon>Sar</taxon>
        <taxon>Alveolata</taxon>
        <taxon>Ciliophora</taxon>
        <taxon>Intramacronucleata</taxon>
        <taxon>Spirotrichea</taxon>
        <taxon>Stichotrichia</taxon>
        <taxon>Sporadotrichida</taxon>
        <taxon>Oxytrichidae</taxon>
        <taxon>Stylonychinae</taxon>
        <taxon>Stylonychia</taxon>
    </lineage>
</organism>
<evidence type="ECO:0000256" key="3">
    <source>
        <dbReference type="ARBA" id="ARBA00011738"/>
    </source>
</evidence>
<comment type="similarity">
    <text evidence="2">Belongs to the class-I pyridoxal-phosphate-dependent aminotransferase family.</text>
</comment>
<keyword evidence="4 8" id="KW-0032">Aminotransferase</keyword>
<dbReference type="InterPro" id="IPR015424">
    <property type="entry name" value="PyrdxlP-dep_Trfase"/>
</dbReference>